<evidence type="ECO:0000313" key="2">
    <source>
        <dbReference type="EMBL" id="KMZ63470.1"/>
    </source>
</evidence>
<accession>A0A0K9P5K3</accession>
<evidence type="ECO:0000313" key="3">
    <source>
        <dbReference type="Proteomes" id="UP000036987"/>
    </source>
</evidence>
<dbReference type="Proteomes" id="UP000036987">
    <property type="component" value="Unassembled WGS sequence"/>
</dbReference>
<feature type="compositionally biased region" description="Basic and acidic residues" evidence="1">
    <location>
        <begin position="1"/>
        <end position="12"/>
    </location>
</feature>
<organism evidence="2 3">
    <name type="scientific">Zostera marina</name>
    <name type="common">Eelgrass</name>
    <dbReference type="NCBI Taxonomy" id="29655"/>
    <lineage>
        <taxon>Eukaryota</taxon>
        <taxon>Viridiplantae</taxon>
        <taxon>Streptophyta</taxon>
        <taxon>Embryophyta</taxon>
        <taxon>Tracheophyta</taxon>
        <taxon>Spermatophyta</taxon>
        <taxon>Magnoliopsida</taxon>
        <taxon>Liliopsida</taxon>
        <taxon>Zosteraceae</taxon>
        <taxon>Zostera</taxon>
    </lineage>
</organism>
<reference evidence="3" key="1">
    <citation type="journal article" date="2016" name="Nature">
        <title>The genome of the seagrass Zostera marina reveals angiosperm adaptation to the sea.</title>
        <authorList>
            <person name="Olsen J.L."/>
            <person name="Rouze P."/>
            <person name="Verhelst B."/>
            <person name="Lin Y.-C."/>
            <person name="Bayer T."/>
            <person name="Collen J."/>
            <person name="Dattolo E."/>
            <person name="De Paoli E."/>
            <person name="Dittami S."/>
            <person name="Maumus F."/>
            <person name="Michel G."/>
            <person name="Kersting A."/>
            <person name="Lauritano C."/>
            <person name="Lohaus R."/>
            <person name="Toepel M."/>
            <person name="Tonon T."/>
            <person name="Vanneste K."/>
            <person name="Amirebrahimi M."/>
            <person name="Brakel J."/>
            <person name="Bostroem C."/>
            <person name="Chovatia M."/>
            <person name="Grimwood J."/>
            <person name="Jenkins J.W."/>
            <person name="Jueterbock A."/>
            <person name="Mraz A."/>
            <person name="Stam W.T."/>
            <person name="Tice H."/>
            <person name="Bornberg-Bauer E."/>
            <person name="Green P.J."/>
            <person name="Pearson G.A."/>
            <person name="Procaccini G."/>
            <person name="Duarte C.M."/>
            <person name="Schmutz J."/>
            <person name="Reusch T.B.H."/>
            <person name="Van de Peer Y."/>
        </authorList>
    </citation>
    <scope>NUCLEOTIDE SEQUENCE [LARGE SCALE GENOMIC DNA]</scope>
    <source>
        <strain evidence="3">cv. Finnish</strain>
    </source>
</reference>
<dbReference type="EMBL" id="LFYR01001233">
    <property type="protein sequence ID" value="KMZ63470.1"/>
    <property type="molecule type" value="Genomic_DNA"/>
</dbReference>
<protein>
    <submittedName>
        <fullName evidence="2">Uncharacterized protein</fullName>
    </submittedName>
</protein>
<keyword evidence="3" id="KW-1185">Reference proteome</keyword>
<sequence>MSHTSGARDGKSPARSLFKKKAHKKRPAIGSSSTPELVADYDEPCFCPACLADPIHREDHHRNEDAHARDDLDRAFGHANIDGVRAGEGPSNPHVIPSTHYAL</sequence>
<dbReference type="AlphaFoldDB" id="A0A0K9P5K3"/>
<comment type="caution">
    <text evidence="2">The sequence shown here is derived from an EMBL/GenBank/DDBJ whole genome shotgun (WGS) entry which is preliminary data.</text>
</comment>
<feature type="region of interest" description="Disordered" evidence="1">
    <location>
        <begin position="1"/>
        <end position="36"/>
    </location>
</feature>
<name>A0A0K9P5K3_ZOSMR</name>
<feature type="compositionally biased region" description="Basic residues" evidence="1">
    <location>
        <begin position="17"/>
        <end position="27"/>
    </location>
</feature>
<feature type="region of interest" description="Disordered" evidence="1">
    <location>
        <begin position="79"/>
        <end position="103"/>
    </location>
</feature>
<evidence type="ECO:0000256" key="1">
    <source>
        <dbReference type="SAM" id="MobiDB-lite"/>
    </source>
</evidence>
<gene>
    <name evidence="2" type="ORF">ZOSMA_408G00120</name>
</gene>
<proteinExistence type="predicted"/>